<accession>A0AAD3P4B4</accession>
<comment type="caution">
    <text evidence="1">The sequence shown here is derived from an EMBL/GenBank/DDBJ whole genome shotgun (WGS) entry which is preliminary data.</text>
</comment>
<gene>
    <name evidence="1" type="ORF">Nepgr_001388</name>
</gene>
<protein>
    <submittedName>
        <fullName evidence="1">Uncharacterized protein</fullName>
    </submittedName>
</protein>
<dbReference type="Proteomes" id="UP001279734">
    <property type="component" value="Unassembled WGS sequence"/>
</dbReference>
<sequence length="71" mass="7492">MATASEEAMPLVPSLSIQRQAASIAMLSLDNVVSEWTVDYYGGNDRIRNAGSCAVTMVMVSLIQPADSISG</sequence>
<evidence type="ECO:0000313" key="2">
    <source>
        <dbReference type="Proteomes" id="UP001279734"/>
    </source>
</evidence>
<organism evidence="1 2">
    <name type="scientific">Nepenthes gracilis</name>
    <name type="common">Slender pitcher plant</name>
    <dbReference type="NCBI Taxonomy" id="150966"/>
    <lineage>
        <taxon>Eukaryota</taxon>
        <taxon>Viridiplantae</taxon>
        <taxon>Streptophyta</taxon>
        <taxon>Embryophyta</taxon>
        <taxon>Tracheophyta</taxon>
        <taxon>Spermatophyta</taxon>
        <taxon>Magnoliopsida</taxon>
        <taxon>eudicotyledons</taxon>
        <taxon>Gunneridae</taxon>
        <taxon>Pentapetalae</taxon>
        <taxon>Caryophyllales</taxon>
        <taxon>Nepenthaceae</taxon>
        <taxon>Nepenthes</taxon>
    </lineage>
</organism>
<evidence type="ECO:0000313" key="1">
    <source>
        <dbReference type="EMBL" id="GMG99548.1"/>
    </source>
</evidence>
<reference evidence="1" key="1">
    <citation type="submission" date="2023-05" db="EMBL/GenBank/DDBJ databases">
        <title>Nepenthes gracilis genome sequencing.</title>
        <authorList>
            <person name="Fukushima K."/>
        </authorList>
    </citation>
    <scope>NUCLEOTIDE SEQUENCE</scope>
    <source>
        <strain evidence="1">SING2019-196</strain>
    </source>
</reference>
<keyword evidence="2" id="KW-1185">Reference proteome</keyword>
<dbReference type="EMBL" id="BSYO01000001">
    <property type="protein sequence ID" value="GMG99548.1"/>
    <property type="molecule type" value="Genomic_DNA"/>
</dbReference>
<dbReference type="AlphaFoldDB" id="A0AAD3P4B4"/>
<proteinExistence type="predicted"/>
<name>A0AAD3P4B4_NEPGR</name>